<dbReference type="AlphaFoldDB" id="A0A7M1KQA7"/>
<sequence length="72" mass="8332">MILARAHQFVLFIVRLVIGDQAIRPFWGADVQQQSWKVDVDQKVGKVALLWGVVVFMGVSRIMFQWMRLSQS</sequence>
<organism evidence="2 3">
    <name type="scientific">Pseudomonas poae</name>
    <dbReference type="NCBI Taxonomy" id="200451"/>
    <lineage>
        <taxon>Bacteria</taxon>
        <taxon>Pseudomonadati</taxon>
        <taxon>Pseudomonadota</taxon>
        <taxon>Gammaproteobacteria</taxon>
        <taxon>Pseudomonadales</taxon>
        <taxon>Pseudomonadaceae</taxon>
        <taxon>Pseudomonas</taxon>
    </lineage>
</organism>
<evidence type="ECO:0000313" key="2">
    <source>
        <dbReference type="EMBL" id="QOQ78342.1"/>
    </source>
</evidence>
<dbReference type="Proteomes" id="UP000594923">
    <property type="component" value="Chromosome"/>
</dbReference>
<evidence type="ECO:0000256" key="1">
    <source>
        <dbReference type="SAM" id="Phobius"/>
    </source>
</evidence>
<keyword evidence="1" id="KW-0812">Transmembrane</keyword>
<accession>A0A7M1KQA7</accession>
<name>A0A7M1KQA7_9PSED</name>
<keyword evidence="1" id="KW-0472">Membrane</keyword>
<feature type="transmembrane region" description="Helical" evidence="1">
    <location>
        <begin position="43"/>
        <end position="64"/>
    </location>
</feature>
<gene>
    <name evidence="2" type="ORF">IMF22_06750</name>
</gene>
<dbReference type="RefSeq" id="WP_197630037.1">
    <property type="nucleotide sequence ID" value="NZ_CP063073.1"/>
</dbReference>
<proteinExistence type="predicted"/>
<dbReference type="EMBL" id="CP063073">
    <property type="protein sequence ID" value="QOQ78342.1"/>
    <property type="molecule type" value="Genomic_DNA"/>
</dbReference>
<protein>
    <submittedName>
        <fullName evidence="2">Uncharacterized protein</fullName>
    </submittedName>
</protein>
<evidence type="ECO:0000313" key="3">
    <source>
        <dbReference type="Proteomes" id="UP000594923"/>
    </source>
</evidence>
<reference evidence="2 3" key="1">
    <citation type="submission" date="2020-10" db="EMBL/GenBank/DDBJ databases">
        <title>High quality whole genome sequence of Pseudomonas poae PMA22.</title>
        <authorList>
            <person name="Hernandez J.G."/>
            <person name="Rodriguez P."/>
            <person name="Cuevas C."/>
            <person name="de la Calle F."/>
            <person name="Galan B."/>
            <person name="Garcia J.L."/>
        </authorList>
    </citation>
    <scope>NUCLEOTIDE SEQUENCE [LARGE SCALE GENOMIC DNA]</scope>
    <source>
        <strain evidence="2 3">PMA22</strain>
    </source>
</reference>
<keyword evidence="1" id="KW-1133">Transmembrane helix</keyword>